<accession>A0A6J4KP34</accession>
<name>A0A6J4KP34_9CYAN</name>
<sequence>MYLLGKVQYEADSFLKALMISVVQRWQDRFGSVILDVLGIYPYRHLPMRQLTICFSLLTLMLSLATTATAADREGAPGRRVGGGTRWTAPRLKPPHSMQGRISAMAFASRTGLPMSLRFKAIYG</sequence>
<dbReference type="EMBL" id="CADCTY010000322">
    <property type="protein sequence ID" value="CAA9311215.1"/>
    <property type="molecule type" value="Genomic_DNA"/>
</dbReference>
<dbReference type="AlphaFoldDB" id="A0A6J4KP34"/>
<evidence type="ECO:0000313" key="1">
    <source>
        <dbReference type="EMBL" id="CAA9311215.1"/>
    </source>
</evidence>
<proteinExistence type="predicted"/>
<organism evidence="1">
    <name type="scientific">uncultured Leptolyngbya sp</name>
    <dbReference type="NCBI Taxonomy" id="332963"/>
    <lineage>
        <taxon>Bacteria</taxon>
        <taxon>Bacillati</taxon>
        <taxon>Cyanobacteriota</taxon>
        <taxon>Cyanophyceae</taxon>
        <taxon>Leptolyngbyales</taxon>
        <taxon>Leptolyngbyaceae</taxon>
        <taxon>Leptolyngbya group</taxon>
        <taxon>Leptolyngbya</taxon>
        <taxon>environmental samples</taxon>
    </lineage>
</organism>
<protein>
    <submittedName>
        <fullName evidence="1">Uncharacterized protein</fullName>
    </submittedName>
</protein>
<gene>
    <name evidence="1" type="ORF">AVDCRST_MAG94-956</name>
</gene>
<reference evidence="1" key="1">
    <citation type="submission" date="2020-02" db="EMBL/GenBank/DDBJ databases">
        <authorList>
            <person name="Meier V. D."/>
        </authorList>
    </citation>
    <scope>NUCLEOTIDE SEQUENCE</scope>
    <source>
        <strain evidence="1">AVDCRST_MAG94</strain>
    </source>
</reference>